<dbReference type="Proteomes" id="UP001642464">
    <property type="component" value="Unassembled WGS sequence"/>
</dbReference>
<protein>
    <recommendedName>
        <fullName evidence="4">TTF-type domain-containing protein</fullName>
    </recommendedName>
</protein>
<evidence type="ECO:0000313" key="2">
    <source>
        <dbReference type="EMBL" id="CAK9099617.1"/>
    </source>
</evidence>
<evidence type="ECO:0008006" key="4">
    <source>
        <dbReference type="Google" id="ProtNLM"/>
    </source>
</evidence>
<organism evidence="2 3">
    <name type="scientific">Durusdinium trenchii</name>
    <dbReference type="NCBI Taxonomy" id="1381693"/>
    <lineage>
        <taxon>Eukaryota</taxon>
        <taxon>Sar</taxon>
        <taxon>Alveolata</taxon>
        <taxon>Dinophyceae</taxon>
        <taxon>Suessiales</taxon>
        <taxon>Symbiodiniaceae</taxon>
        <taxon>Durusdinium</taxon>
    </lineage>
</organism>
<comment type="caution">
    <text evidence="2">The sequence shown here is derived from an EMBL/GenBank/DDBJ whole genome shotgun (WGS) entry which is preliminary data.</text>
</comment>
<name>A0ABP0RGA7_9DINO</name>
<accession>A0ABP0RGA7</accession>
<sequence>MADLDYEDDAPFTTTAKAKTKRDSGDSGKSAKQDAVLEEDLHTHWRKASTRLTKVFKLGNVLTDSEKKTLPLESATLTSTTWVSLTSSGLLCMACKRAGMTTPWANGEAGKESKDLASVFKTGYLKRHEASSAHRAAVRKMLLIDDAPGAPPADDFRSLLQSLQAGKPQKSSHGASYSDKYSLMTWALHETLLDMERDDMAKSCTISLARDARKARLLIKYGICTETFSSRAGVLGMSLGGGDRAGDIVRQTRTLIRRFCTKFANKPRWSCGPEPQFMEGLFNHMTSMIEIIMSDSAANEILAGDVGAGKRDSNIEDEGAQELHPNLKLIGRDKAHAFRKVLQRPYCADDFLEALMNDHILGSHSMTQIISNSHEFSLWLEEEISRQEQTAGFGANCKNLRSAKHRFESHSTPLGRMLLYCPAFLATCQKIAEIRKDNKEGRCALAYLQSLTPEGLCQLGMLGDAGDEGLLLVRAMDKGNVDMAEISTVVHSFQSRIGVLFQQSKVVECGYTHYILELLRSGSLCIFLPDAVKKFRGVSRDMLERCLARMRCWARLAVEVLRAEFPHHSLFNAMQVFSLKTEREQACEISETTNDNFHRLAQVFDVNATALRDQLLRHRPVAEQMMREGGLKSRDAWLRAMQRLSKSGSPSDHLSPVMWRYIAWQATGIGDFQFWPVGRRRNTNIHIDQFYMGHCQCRADEINQLSSQCRCGCQESLNSKPPSY</sequence>
<proteinExistence type="predicted"/>
<gene>
    <name evidence="2" type="ORF">SCF082_LOCUS46656</name>
</gene>
<reference evidence="2 3" key="1">
    <citation type="submission" date="2024-02" db="EMBL/GenBank/DDBJ databases">
        <authorList>
            <person name="Chen Y."/>
            <person name="Shah S."/>
            <person name="Dougan E. K."/>
            <person name="Thang M."/>
            <person name="Chan C."/>
        </authorList>
    </citation>
    <scope>NUCLEOTIDE SEQUENCE [LARGE SCALE GENOMIC DNA]</scope>
</reference>
<feature type="compositionally biased region" description="Basic and acidic residues" evidence="1">
    <location>
        <begin position="21"/>
        <end position="32"/>
    </location>
</feature>
<feature type="region of interest" description="Disordered" evidence="1">
    <location>
        <begin position="15"/>
        <end position="35"/>
    </location>
</feature>
<dbReference type="EMBL" id="CAXAMM010041481">
    <property type="protein sequence ID" value="CAK9099617.1"/>
    <property type="molecule type" value="Genomic_DNA"/>
</dbReference>
<evidence type="ECO:0000256" key="1">
    <source>
        <dbReference type="SAM" id="MobiDB-lite"/>
    </source>
</evidence>
<keyword evidence="3" id="KW-1185">Reference proteome</keyword>
<evidence type="ECO:0000313" key="3">
    <source>
        <dbReference type="Proteomes" id="UP001642464"/>
    </source>
</evidence>